<keyword evidence="3" id="KW-1185">Reference proteome</keyword>
<proteinExistence type="predicted"/>
<comment type="caution">
    <text evidence="2">The sequence shown here is derived from an EMBL/GenBank/DDBJ whole genome shotgun (WGS) entry which is preliminary data.</text>
</comment>
<name>A0A371GG76_MUCPR</name>
<keyword evidence="1" id="KW-0175">Coiled coil</keyword>
<evidence type="ECO:0000256" key="1">
    <source>
        <dbReference type="SAM" id="Coils"/>
    </source>
</evidence>
<dbReference type="AlphaFoldDB" id="A0A371GG76"/>
<feature type="coiled-coil region" evidence="1">
    <location>
        <begin position="219"/>
        <end position="246"/>
    </location>
</feature>
<sequence length="261" mass="30126">MTTRNTKKIQLTKSGIFEMPHGERITVSFDRQMRAYREATSLVVGAYGRITTDSKNISINFDSWPKVLKSYKDGCFNTLKTSKSNAKTLLFTYHVEKGLCQKNFAIRKNKIIPHTGDSKLLSTKQHEINYLYYSFELMSYVYWEVELRRVIGRGELYIATHKKKMDLMSMRRQGKDNIRNEPNLSKILGKDYDGHVHCLELGGFSGVGCSFTNSHSVESSRLKEKINSLKDKLASSQKNFKTLKKLCLHTFKLRKNIFLLS</sequence>
<evidence type="ECO:0000313" key="2">
    <source>
        <dbReference type="EMBL" id="RDX89526.1"/>
    </source>
</evidence>
<gene>
    <name evidence="2" type="ORF">CR513_28737</name>
</gene>
<evidence type="ECO:0000313" key="3">
    <source>
        <dbReference type="Proteomes" id="UP000257109"/>
    </source>
</evidence>
<dbReference type="STRING" id="157652.A0A371GG76"/>
<accession>A0A371GG76</accession>
<dbReference type="Proteomes" id="UP000257109">
    <property type="component" value="Unassembled WGS sequence"/>
</dbReference>
<organism evidence="2 3">
    <name type="scientific">Mucuna pruriens</name>
    <name type="common">Velvet bean</name>
    <name type="synonym">Dolichos pruriens</name>
    <dbReference type="NCBI Taxonomy" id="157652"/>
    <lineage>
        <taxon>Eukaryota</taxon>
        <taxon>Viridiplantae</taxon>
        <taxon>Streptophyta</taxon>
        <taxon>Embryophyta</taxon>
        <taxon>Tracheophyta</taxon>
        <taxon>Spermatophyta</taxon>
        <taxon>Magnoliopsida</taxon>
        <taxon>eudicotyledons</taxon>
        <taxon>Gunneridae</taxon>
        <taxon>Pentapetalae</taxon>
        <taxon>rosids</taxon>
        <taxon>fabids</taxon>
        <taxon>Fabales</taxon>
        <taxon>Fabaceae</taxon>
        <taxon>Papilionoideae</taxon>
        <taxon>50 kb inversion clade</taxon>
        <taxon>NPAAA clade</taxon>
        <taxon>indigoferoid/millettioid clade</taxon>
        <taxon>Phaseoleae</taxon>
        <taxon>Mucuna</taxon>
    </lineage>
</organism>
<reference evidence="2" key="1">
    <citation type="submission" date="2018-05" db="EMBL/GenBank/DDBJ databases">
        <title>Draft genome of Mucuna pruriens seed.</title>
        <authorList>
            <person name="Nnadi N.E."/>
            <person name="Vos R."/>
            <person name="Hasami M.H."/>
            <person name="Devisetty U.K."/>
            <person name="Aguiy J.C."/>
        </authorList>
    </citation>
    <scope>NUCLEOTIDE SEQUENCE [LARGE SCALE GENOMIC DNA]</scope>
    <source>
        <strain evidence="2">JCA_2017</strain>
    </source>
</reference>
<dbReference type="EMBL" id="QJKJ01005645">
    <property type="protein sequence ID" value="RDX89526.1"/>
    <property type="molecule type" value="Genomic_DNA"/>
</dbReference>
<protein>
    <submittedName>
        <fullName evidence="2">Uncharacterized protein</fullName>
    </submittedName>
</protein>
<feature type="non-terminal residue" evidence="2">
    <location>
        <position position="1"/>
    </location>
</feature>